<dbReference type="AlphaFoldDB" id="A0A3U2TNS0"/>
<feature type="transmembrane region" description="Helical" evidence="1">
    <location>
        <begin position="39"/>
        <end position="57"/>
    </location>
</feature>
<evidence type="ECO:0000313" key="2">
    <source>
        <dbReference type="EMBL" id="EBQ0041875.1"/>
    </source>
</evidence>
<dbReference type="EMBL" id="AAGNOE010000002">
    <property type="protein sequence ID" value="EBQ0041875.1"/>
    <property type="molecule type" value="Genomic_DNA"/>
</dbReference>
<accession>A0A3U2TNS0</accession>
<name>A0A3U2TNS0_SALET</name>
<organism evidence="2">
    <name type="scientific">Salmonella enterica I</name>
    <dbReference type="NCBI Taxonomy" id="59201"/>
    <lineage>
        <taxon>Bacteria</taxon>
        <taxon>Pseudomonadati</taxon>
        <taxon>Pseudomonadota</taxon>
        <taxon>Gammaproteobacteria</taxon>
        <taxon>Enterobacterales</taxon>
        <taxon>Enterobacteriaceae</taxon>
        <taxon>Salmonella</taxon>
    </lineage>
</organism>
<proteinExistence type="predicted"/>
<sequence length="67" mass="7949">MRKSYFSVSIYLPFEKPLIRRLLYSRILQYTLAFQRVKINSINVVVIFTLLAIYSMSDTDISLDDRI</sequence>
<keyword evidence="1" id="KW-0812">Transmembrane</keyword>
<gene>
    <name evidence="2" type="ORF">AXN36_03005</name>
</gene>
<evidence type="ECO:0000256" key="1">
    <source>
        <dbReference type="SAM" id="Phobius"/>
    </source>
</evidence>
<reference evidence="2" key="1">
    <citation type="submission" date="2018-07" db="EMBL/GenBank/DDBJ databases">
        <authorList>
            <consortium name="GenomeTrakr network: Whole genome sequencing for foodborne pathogen traceback"/>
        </authorList>
    </citation>
    <scope>NUCLEOTIDE SEQUENCE</scope>
    <source>
        <strain evidence="2">CFSAN031465</strain>
    </source>
</reference>
<keyword evidence="1" id="KW-1133">Transmembrane helix</keyword>
<protein>
    <submittedName>
        <fullName evidence="2">Uncharacterized protein</fullName>
    </submittedName>
</protein>
<keyword evidence="1" id="KW-0472">Membrane</keyword>
<comment type="caution">
    <text evidence="2">The sequence shown here is derived from an EMBL/GenBank/DDBJ whole genome shotgun (WGS) entry which is preliminary data.</text>
</comment>